<keyword evidence="2" id="KW-0539">Nucleus</keyword>
<accession>A0ABR2E1L4</accession>
<evidence type="ECO:0000256" key="1">
    <source>
        <dbReference type="ARBA" id="ARBA00004123"/>
    </source>
</evidence>
<comment type="subcellular location">
    <subcellularLocation>
        <location evidence="1">Nucleus</location>
    </subcellularLocation>
</comment>
<dbReference type="Pfam" id="PF07189">
    <property type="entry name" value="SF3b10"/>
    <property type="match status" value="1"/>
</dbReference>
<keyword evidence="7" id="KW-1185">Reference proteome</keyword>
<keyword evidence="4" id="KW-0472">Membrane</keyword>
<comment type="caution">
    <text evidence="6">The sequence shown here is derived from an EMBL/GenBank/DDBJ whole genome shotgun (WGS) entry which is preliminary data.</text>
</comment>
<dbReference type="PANTHER" id="PTHR31747">
    <property type="entry name" value="PROTEIN LSD1"/>
    <property type="match status" value="1"/>
</dbReference>
<evidence type="ECO:0000256" key="2">
    <source>
        <dbReference type="ARBA" id="ARBA00023242"/>
    </source>
</evidence>
<proteinExistence type="predicted"/>
<feature type="transmembrane region" description="Helical" evidence="4">
    <location>
        <begin position="90"/>
        <end position="108"/>
    </location>
</feature>
<dbReference type="Proteomes" id="UP001472677">
    <property type="component" value="Unassembled WGS sequence"/>
</dbReference>
<dbReference type="InterPro" id="IPR009846">
    <property type="entry name" value="SF3b5/RDS3-10"/>
</dbReference>
<feature type="domain" description="Zinc finger LSD1-type" evidence="5">
    <location>
        <begin position="219"/>
        <end position="243"/>
    </location>
</feature>
<feature type="domain" description="Zinc finger LSD1-type" evidence="5">
    <location>
        <begin position="141"/>
        <end position="165"/>
    </location>
</feature>
<keyword evidence="4" id="KW-1133">Transmembrane helix</keyword>
<evidence type="ECO:0000313" key="7">
    <source>
        <dbReference type="Proteomes" id="UP001472677"/>
    </source>
</evidence>
<name>A0ABR2E1L4_9ROSI</name>
<dbReference type="PANTHER" id="PTHR31747:SF3">
    <property type="entry name" value="PROTEIN LSD1"/>
    <property type="match status" value="1"/>
</dbReference>
<feature type="compositionally biased region" description="Polar residues" evidence="3">
    <location>
        <begin position="46"/>
        <end position="55"/>
    </location>
</feature>
<keyword evidence="4" id="KW-0812">Transmembrane</keyword>
<dbReference type="EMBL" id="JBBPBM010000020">
    <property type="protein sequence ID" value="KAK8551056.1"/>
    <property type="molecule type" value="Genomic_DNA"/>
</dbReference>
<evidence type="ECO:0000259" key="5">
    <source>
        <dbReference type="Pfam" id="PF06943"/>
    </source>
</evidence>
<protein>
    <recommendedName>
        <fullName evidence="5">Zinc finger LSD1-type domain-containing protein</fullName>
    </recommendedName>
</protein>
<sequence length="432" mass="48176">MKAKRPSFREHGVPVCRQLPQQAQQQPLGNVEPTPRCYTRQHQKFESSGTSKSTNKSLQMLSTIIHPRLQCQSRPAPLVKSKRQTQLNHPFDNIYLFILIFNFFAFFFKELLSLDSIAPLRIEIGFLLKEGESNMQSQLVCSGCRSILLYPRGATNVCCALCNTVTQVPSPGMEMAQLICGGCRTLLMYTRGATSVRCSCCNTVNLATAPSNQMAHINCGHCRTTLMYPYGAQSVKCAVCQYVTNVGMGNVRVPLPASRPNATGTTSTSTSQTVVVENPMSVDESGKLVSNVVVGQLVVHIVLRMEIVNICPLSVSVSMVMNHDEDIRFEFFTSILKSQGASRNKMQASDRFNINSQLEHLQAKYVGTGHADLNRFEWAVNIQRDSYASYIGHYPMLAYFAVAENESIGRERYNFMQKMLLPCGLPPEREDD</sequence>
<dbReference type="InterPro" id="IPR005735">
    <property type="entry name" value="Znf_LSD1"/>
</dbReference>
<gene>
    <name evidence="6" type="ORF">V6N12_039725</name>
</gene>
<dbReference type="Pfam" id="PF06943">
    <property type="entry name" value="zf-LSD1"/>
    <property type="match status" value="3"/>
</dbReference>
<dbReference type="NCBIfam" id="TIGR01053">
    <property type="entry name" value="LSD1"/>
    <property type="match status" value="3"/>
</dbReference>
<reference evidence="6 7" key="1">
    <citation type="journal article" date="2024" name="G3 (Bethesda)">
        <title>Genome assembly of Hibiscus sabdariffa L. provides insights into metabolisms of medicinal natural products.</title>
        <authorList>
            <person name="Kim T."/>
        </authorList>
    </citation>
    <scope>NUCLEOTIDE SEQUENCE [LARGE SCALE GENOMIC DNA]</scope>
    <source>
        <strain evidence="6">TK-2024</strain>
        <tissue evidence="6">Old leaves</tissue>
    </source>
</reference>
<evidence type="ECO:0000256" key="4">
    <source>
        <dbReference type="SAM" id="Phobius"/>
    </source>
</evidence>
<organism evidence="6 7">
    <name type="scientific">Hibiscus sabdariffa</name>
    <name type="common">roselle</name>
    <dbReference type="NCBI Taxonomy" id="183260"/>
    <lineage>
        <taxon>Eukaryota</taxon>
        <taxon>Viridiplantae</taxon>
        <taxon>Streptophyta</taxon>
        <taxon>Embryophyta</taxon>
        <taxon>Tracheophyta</taxon>
        <taxon>Spermatophyta</taxon>
        <taxon>Magnoliopsida</taxon>
        <taxon>eudicotyledons</taxon>
        <taxon>Gunneridae</taxon>
        <taxon>Pentapetalae</taxon>
        <taxon>rosids</taxon>
        <taxon>malvids</taxon>
        <taxon>Malvales</taxon>
        <taxon>Malvaceae</taxon>
        <taxon>Malvoideae</taxon>
        <taxon>Hibiscus</taxon>
    </lineage>
</organism>
<feature type="domain" description="Zinc finger LSD1-type" evidence="5">
    <location>
        <begin position="180"/>
        <end position="204"/>
    </location>
</feature>
<feature type="region of interest" description="Disordered" evidence="3">
    <location>
        <begin position="1"/>
        <end position="55"/>
    </location>
</feature>
<evidence type="ECO:0000256" key="3">
    <source>
        <dbReference type="SAM" id="MobiDB-lite"/>
    </source>
</evidence>
<evidence type="ECO:0000313" key="6">
    <source>
        <dbReference type="EMBL" id="KAK8551056.1"/>
    </source>
</evidence>
<dbReference type="InterPro" id="IPR040319">
    <property type="entry name" value="LSD1-like"/>
</dbReference>
<feature type="compositionally biased region" description="Low complexity" evidence="3">
    <location>
        <begin position="18"/>
        <end position="28"/>
    </location>
</feature>